<feature type="transmembrane region" description="Helical" evidence="8">
    <location>
        <begin position="332"/>
        <end position="354"/>
    </location>
</feature>
<comment type="similarity">
    <text evidence="8">Belongs to the glycosyltransferase 22 family.</text>
</comment>
<dbReference type="EC" id="2.4.1.-" evidence="8"/>
<keyword evidence="2 8" id="KW-0328">Glycosyltransferase</keyword>
<feature type="transmembrane region" description="Helical" evidence="8">
    <location>
        <begin position="309"/>
        <end position="326"/>
    </location>
</feature>
<evidence type="ECO:0000256" key="7">
    <source>
        <dbReference type="ARBA" id="ARBA00023136"/>
    </source>
</evidence>
<dbReference type="InterPro" id="IPR005599">
    <property type="entry name" value="GPI_mannosylTrfase"/>
</dbReference>
<feature type="transmembrane region" description="Helical" evidence="8">
    <location>
        <begin position="147"/>
        <end position="172"/>
    </location>
</feature>
<organism evidence="9 10">
    <name type="scientific">Castilleja foliolosa</name>
    <dbReference type="NCBI Taxonomy" id="1961234"/>
    <lineage>
        <taxon>Eukaryota</taxon>
        <taxon>Viridiplantae</taxon>
        <taxon>Streptophyta</taxon>
        <taxon>Embryophyta</taxon>
        <taxon>Tracheophyta</taxon>
        <taxon>Spermatophyta</taxon>
        <taxon>Magnoliopsida</taxon>
        <taxon>eudicotyledons</taxon>
        <taxon>Gunneridae</taxon>
        <taxon>Pentapetalae</taxon>
        <taxon>asterids</taxon>
        <taxon>lamiids</taxon>
        <taxon>Lamiales</taxon>
        <taxon>Orobanchaceae</taxon>
        <taxon>Pedicularideae</taxon>
        <taxon>Castillejinae</taxon>
        <taxon>Castilleja</taxon>
    </lineage>
</organism>
<name>A0ABD3C2R5_9LAMI</name>
<feature type="transmembrane region" description="Helical" evidence="8">
    <location>
        <begin position="224"/>
        <end position="244"/>
    </location>
</feature>
<dbReference type="PANTHER" id="PTHR22760:SF4">
    <property type="entry name" value="GPI MANNOSYLTRANSFERASE 3"/>
    <property type="match status" value="1"/>
</dbReference>
<gene>
    <name evidence="9" type="primary">APTG1_1</name>
    <name evidence="9" type="ORF">CASFOL_032673</name>
</gene>
<comment type="subcellular location">
    <subcellularLocation>
        <location evidence="1 8">Endoplasmic reticulum membrane</location>
        <topology evidence="1 8">Multi-pass membrane protein</topology>
    </subcellularLocation>
</comment>
<feature type="transmembrane region" description="Helical" evidence="8">
    <location>
        <begin position="375"/>
        <end position="396"/>
    </location>
</feature>
<dbReference type="Proteomes" id="UP001632038">
    <property type="component" value="Unassembled WGS sequence"/>
</dbReference>
<reference evidence="10" key="1">
    <citation type="journal article" date="2024" name="IScience">
        <title>Strigolactones Initiate the Formation of Haustorium-like Structures in Castilleja.</title>
        <authorList>
            <person name="Buerger M."/>
            <person name="Peterson D."/>
            <person name="Chory J."/>
        </authorList>
    </citation>
    <scope>NUCLEOTIDE SEQUENCE [LARGE SCALE GENOMIC DNA]</scope>
</reference>
<evidence type="ECO:0000256" key="8">
    <source>
        <dbReference type="RuleBase" id="RU363075"/>
    </source>
</evidence>
<keyword evidence="5 8" id="KW-0256">Endoplasmic reticulum</keyword>
<comment type="caution">
    <text evidence="9">The sequence shown here is derived from an EMBL/GenBank/DDBJ whole genome shotgun (WGS) entry which is preliminary data.</text>
</comment>
<evidence type="ECO:0000313" key="9">
    <source>
        <dbReference type="EMBL" id="KAL3623857.1"/>
    </source>
</evidence>
<proteinExistence type="inferred from homology"/>
<evidence type="ECO:0000256" key="1">
    <source>
        <dbReference type="ARBA" id="ARBA00004477"/>
    </source>
</evidence>
<dbReference type="PANTHER" id="PTHR22760">
    <property type="entry name" value="GLYCOSYLTRANSFERASE"/>
    <property type="match status" value="1"/>
</dbReference>
<protein>
    <recommendedName>
        <fullName evidence="8">Mannosyltransferase</fullName>
        <ecNumber evidence="8">2.4.1.-</ecNumber>
    </recommendedName>
</protein>
<keyword evidence="10" id="KW-1185">Reference proteome</keyword>
<dbReference type="Pfam" id="PF03901">
    <property type="entry name" value="Glyco_transf_22"/>
    <property type="match status" value="1"/>
</dbReference>
<dbReference type="GO" id="GO:0005789">
    <property type="term" value="C:endoplasmic reticulum membrane"/>
    <property type="evidence" value="ECO:0007669"/>
    <property type="project" value="UniProtKB-SubCell"/>
</dbReference>
<dbReference type="GO" id="GO:0016757">
    <property type="term" value="F:glycosyltransferase activity"/>
    <property type="evidence" value="ECO:0007669"/>
    <property type="project" value="UniProtKB-KW"/>
</dbReference>
<evidence type="ECO:0000256" key="2">
    <source>
        <dbReference type="ARBA" id="ARBA00022676"/>
    </source>
</evidence>
<dbReference type="AlphaFoldDB" id="A0ABD3C2R5"/>
<keyword evidence="7 8" id="KW-0472">Membrane</keyword>
<keyword evidence="4 8" id="KW-0812">Transmembrane</keyword>
<feature type="transmembrane region" description="Helical" evidence="8">
    <location>
        <begin position="278"/>
        <end position="302"/>
    </location>
</feature>
<sequence>MRQRKTSGIVSPIANDSNKKFTSKNPRIKNSPPALYKIFIFCLISRIINSLLVQTYFNPDEHWQAPEVAHRIAFGYGHLTWEWKKGIRSYLHPVLFAALYKVLAFFNLDHSWFMIRTPRLLQSVFSAIGDLYLYKFSKVLFGDNVSIWAFFCITRTLSNSLETVITIVSLYYWPCLRSSSSPVSFGSRKWALALAALACAVRPTSAITWIYIGLLELFTTRDKLKFVLLEVVPIGGLMLGLTFLLDRQFYGSWVIVPLNFLKFNFLSSGGDYYGTHAWHWYITQGFTVMLFTYTPFSVAGIITSKEKKLSGLIIWVLGIYSLLGHKEFNSEYIRFVLPMLPIALMLSGYSLANLRKCEVSNRKVRESSSSWIKRFSKLRVAVGFLLVTNIPMALYISMVHQRGAEDVINYLSYEAKENKVQNILFLTPCHATPYYSTLHQNIPMRFLDCTPSEEKGILDESDRFLKDPFGFVTNLEKNWSLPSHIVIFDSQEKLLKEFLVSHHFVEIRRFFHAHFKVDRELQSSIVVYAFQGQ</sequence>
<feature type="transmembrane region" description="Helical" evidence="8">
    <location>
        <begin position="34"/>
        <end position="57"/>
    </location>
</feature>
<feature type="transmembrane region" description="Helical" evidence="8">
    <location>
        <begin position="90"/>
        <end position="108"/>
    </location>
</feature>
<evidence type="ECO:0000256" key="4">
    <source>
        <dbReference type="ARBA" id="ARBA00022692"/>
    </source>
</evidence>
<evidence type="ECO:0000313" key="10">
    <source>
        <dbReference type="Proteomes" id="UP001632038"/>
    </source>
</evidence>
<keyword evidence="6 8" id="KW-1133">Transmembrane helix</keyword>
<evidence type="ECO:0000256" key="3">
    <source>
        <dbReference type="ARBA" id="ARBA00022679"/>
    </source>
</evidence>
<keyword evidence="3" id="KW-0808">Transferase</keyword>
<dbReference type="EMBL" id="JAVIJP010000054">
    <property type="protein sequence ID" value="KAL3623857.1"/>
    <property type="molecule type" value="Genomic_DNA"/>
</dbReference>
<evidence type="ECO:0000256" key="5">
    <source>
        <dbReference type="ARBA" id="ARBA00022824"/>
    </source>
</evidence>
<feature type="transmembrane region" description="Helical" evidence="8">
    <location>
        <begin position="192"/>
        <end position="212"/>
    </location>
</feature>
<accession>A0ABD3C2R5</accession>
<evidence type="ECO:0000256" key="6">
    <source>
        <dbReference type="ARBA" id="ARBA00022989"/>
    </source>
</evidence>